<dbReference type="OrthoDB" id="441278at2759"/>
<dbReference type="InterPro" id="IPR053793">
    <property type="entry name" value="PB1-like"/>
</dbReference>
<dbReference type="EnsemblMetazoa" id="Aqu2.1.36809_001">
    <property type="protein sequence ID" value="Aqu2.1.36809_001"/>
    <property type="gene ID" value="Aqu2.1.36809"/>
</dbReference>
<feature type="region of interest" description="Disordered" evidence="1">
    <location>
        <begin position="115"/>
        <end position="174"/>
    </location>
</feature>
<dbReference type="SUPFAM" id="SSF54277">
    <property type="entry name" value="CAD &amp; PB1 domains"/>
    <property type="match status" value="1"/>
</dbReference>
<dbReference type="SMART" id="SM00666">
    <property type="entry name" value="PB1"/>
    <property type="match status" value="1"/>
</dbReference>
<dbReference type="Pfam" id="PF00564">
    <property type="entry name" value="PB1"/>
    <property type="match status" value="1"/>
</dbReference>
<dbReference type="Gene3D" id="3.10.20.90">
    <property type="entry name" value="Phosphatidylinositol 3-kinase Catalytic Subunit, Chain A, domain 1"/>
    <property type="match status" value="1"/>
</dbReference>
<sequence>MPSLKIHFNGETRRTQVQEDITYDGLLQSIISLFPGLNESSAPTLRLFYRDTDGDIITLSSDEEVTTAIAEIPSGGVWRLTARLVEPPPSSSSGGRNKTHPLLDLFEALVNPLQSVLDKEETDKKEGEEETEQEETTTGGEGATPNEKGVTAEGSETVKEDETKEEKVKAKPKTGSGPVWTTYEIRMGPSHNNYCHYHRRLLRPPPSLFSPIHSILFYVNDKISTEQQDIHILALGNIFDYAYTIIHV</sequence>
<dbReference type="PROSITE" id="PS51745">
    <property type="entry name" value="PB1"/>
    <property type="match status" value="1"/>
</dbReference>
<evidence type="ECO:0000313" key="3">
    <source>
        <dbReference type="EnsemblMetazoa" id="Aqu2.1.36809_001"/>
    </source>
</evidence>
<accession>A0A1X7VAP3</accession>
<feature type="compositionally biased region" description="Basic and acidic residues" evidence="1">
    <location>
        <begin position="117"/>
        <end position="127"/>
    </location>
</feature>
<evidence type="ECO:0000256" key="1">
    <source>
        <dbReference type="SAM" id="MobiDB-lite"/>
    </source>
</evidence>
<proteinExistence type="predicted"/>
<dbReference type="InParanoid" id="A0A1X7VAP3"/>
<feature type="domain" description="PB1" evidence="2">
    <location>
        <begin position="1"/>
        <end position="85"/>
    </location>
</feature>
<dbReference type="CDD" id="cd05992">
    <property type="entry name" value="PB1"/>
    <property type="match status" value="1"/>
</dbReference>
<dbReference type="InterPro" id="IPR000270">
    <property type="entry name" value="PB1_dom"/>
</dbReference>
<name>A0A1X7VAP3_AMPQE</name>
<organism evidence="3">
    <name type="scientific">Amphimedon queenslandica</name>
    <name type="common">Sponge</name>
    <dbReference type="NCBI Taxonomy" id="400682"/>
    <lineage>
        <taxon>Eukaryota</taxon>
        <taxon>Metazoa</taxon>
        <taxon>Porifera</taxon>
        <taxon>Demospongiae</taxon>
        <taxon>Heteroscleromorpha</taxon>
        <taxon>Haplosclerida</taxon>
        <taxon>Niphatidae</taxon>
        <taxon>Amphimedon</taxon>
    </lineage>
</organism>
<feature type="compositionally biased region" description="Basic and acidic residues" evidence="1">
    <location>
        <begin position="156"/>
        <end position="169"/>
    </location>
</feature>
<dbReference type="AlphaFoldDB" id="A0A1X7VAP3"/>
<reference evidence="3" key="1">
    <citation type="submission" date="2017-05" db="UniProtKB">
        <authorList>
            <consortium name="EnsemblMetazoa"/>
        </authorList>
    </citation>
    <scope>IDENTIFICATION</scope>
</reference>
<evidence type="ECO:0000259" key="2">
    <source>
        <dbReference type="PROSITE" id="PS51745"/>
    </source>
</evidence>
<protein>
    <recommendedName>
        <fullName evidence="2">PB1 domain-containing protein</fullName>
    </recommendedName>
</protein>